<sequence>MNRKLGLYSSAVAALCIILFLIGLFLKNDLLNYSTCLILSWAYVLTCCSYASYATKDRRALAFGGVAIAVIYSVFTNLVYYTQLTTVAYATADHVVLDAISFTSGSWLFGFDIMGYGLMGLSTFLIGLTIKVVNKKDRIMKAMMLIHGVFFPICVLMPMLNIFKAGGDDNSGIIALQFWCLYFIPIMILSAIHFYRLKEEASV</sequence>
<keyword evidence="3" id="KW-1185">Reference proteome</keyword>
<gene>
    <name evidence="2" type="ORF">EJP82_03635</name>
</gene>
<dbReference type="EMBL" id="RZNY01000002">
    <property type="protein sequence ID" value="RUT48233.1"/>
    <property type="molecule type" value="Genomic_DNA"/>
</dbReference>
<evidence type="ECO:0000256" key="1">
    <source>
        <dbReference type="SAM" id="Phobius"/>
    </source>
</evidence>
<proteinExistence type="predicted"/>
<dbReference type="RefSeq" id="WP_127190654.1">
    <property type="nucleotide sequence ID" value="NZ_RZNY01000002.1"/>
</dbReference>
<feature type="transmembrane region" description="Helical" evidence="1">
    <location>
        <begin position="172"/>
        <end position="195"/>
    </location>
</feature>
<evidence type="ECO:0000313" key="3">
    <source>
        <dbReference type="Proteomes" id="UP000279446"/>
    </source>
</evidence>
<protein>
    <submittedName>
        <fullName evidence="2">Uncharacterized protein</fullName>
    </submittedName>
</protein>
<feature type="transmembrane region" description="Helical" evidence="1">
    <location>
        <begin position="107"/>
        <end position="130"/>
    </location>
</feature>
<keyword evidence="1" id="KW-0812">Transmembrane</keyword>
<name>A0A3S1BRW1_9BACL</name>
<organism evidence="2 3">
    <name type="scientific">Paenibacillus anaericanus</name>
    <dbReference type="NCBI Taxonomy" id="170367"/>
    <lineage>
        <taxon>Bacteria</taxon>
        <taxon>Bacillati</taxon>
        <taxon>Bacillota</taxon>
        <taxon>Bacilli</taxon>
        <taxon>Bacillales</taxon>
        <taxon>Paenibacillaceae</taxon>
        <taxon>Paenibacillus</taxon>
    </lineage>
</organism>
<comment type="caution">
    <text evidence="2">The sequence shown here is derived from an EMBL/GenBank/DDBJ whole genome shotgun (WGS) entry which is preliminary data.</text>
</comment>
<keyword evidence="1" id="KW-0472">Membrane</keyword>
<dbReference type="AlphaFoldDB" id="A0A3S1BRW1"/>
<evidence type="ECO:0000313" key="2">
    <source>
        <dbReference type="EMBL" id="RUT48233.1"/>
    </source>
</evidence>
<feature type="transmembrane region" description="Helical" evidence="1">
    <location>
        <begin position="7"/>
        <end position="26"/>
    </location>
</feature>
<dbReference type="OrthoDB" id="2607462at2"/>
<reference evidence="2 3" key="1">
    <citation type="submission" date="2018-12" db="EMBL/GenBank/DDBJ databases">
        <authorList>
            <person name="Sun L."/>
            <person name="Chen Z."/>
        </authorList>
    </citation>
    <scope>NUCLEOTIDE SEQUENCE [LARGE SCALE GENOMIC DNA]</scope>
    <source>
        <strain evidence="2 3">DSM 15890</strain>
    </source>
</reference>
<keyword evidence="1" id="KW-1133">Transmembrane helix</keyword>
<feature type="transmembrane region" description="Helical" evidence="1">
    <location>
        <begin position="32"/>
        <end position="53"/>
    </location>
</feature>
<feature type="transmembrane region" description="Helical" evidence="1">
    <location>
        <begin position="60"/>
        <end position="81"/>
    </location>
</feature>
<dbReference type="Proteomes" id="UP000279446">
    <property type="component" value="Unassembled WGS sequence"/>
</dbReference>
<accession>A0A3S1BRW1</accession>
<feature type="transmembrane region" description="Helical" evidence="1">
    <location>
        <begin position="142"/>
        <end position="160"/>
    </location>
</feature>